<evidence type="ECO:0000313" key="1">
    <source>
        <dbReference type="EMBL" id="WGI18581.1"/>
    </source>
</evidence>
<proteinExistence type="predicted"/>
<dbReference type="EMBL" id="CP122959">
    <property type="protein sequence ID" value="WGI18581.1"/>
    <property type="molecule type" value="Genomic_DNA"/>
</dbReference>
<evidence type="ECO:0000313" key="2">
    <source>
        <dbReference type="Proteomes" id="UP001179858"/>
    </source>
</evidence>
<sequence length="91" mass="10563">MTNNWGKELVKLADNQVHNDDMYRFIQAEMKRVIANGGNASDEDCGELFKYFAITTLYCQFQKGLIEAPVIDWLLGPEEFIELDELKEMKQ</sequence>
<dbReference type="AlphaFoldDB" id="A0AAF0GS40"/>
<gene>
    <name evidence="1" type="ORF">QBD03_07435</name>
</gene>
<name>A0AAF0GS40_LATSK</name>
<reference evidence="1" key="1">
    <citation type="submission" date="2023-04" db="EMBL/GenBank/DDBJ databases">
        <title>Novel strain of Lactilactobacillus sakei and use thereof.</title>
        <authorList>
            <person name="Kim S.Y."/>
        </authorList>
    </citation>
    <scope>NUCLEOTIDE SEQUENCE</scope>
    <source>
        <strain evidence="1">HUP1</strain>
    </source>
</reference>
<organism evidence="1 2">
    <name type="scientific">Latilactobacillus sakei</name>
    <name type="common">Lactobacillus sakei</name>
    <dbReference type="NCBI Taxonomy" id="1599"/>
    <lineage>
        <taxon>Bacteria</taxon>
        <taxon>Bacillati</taxon>
        <taxon>Bacillota</taxon>
        <taxon>Bacilli</taxon>
        <taxon>Lactobacillales</taxon>
        <taxon>Lactobacillaceae</taxon>
        <taxon>Latilactobacillus</taxon>
    </lineage>
</organism>
<dbReference type="Proteomes" id="UP001179858">
    <property type="component" value="Chromosome"/>
</dbReference>
<protein>
    <submittedName>
        <fullName evidence="1">Uncharacterized protein</fullName>
    </submittedName>
</protein>
<accession>A0AAF0GS40</accession>
<dbReference type="RefSeq" id="WP_280102647.1">
    <property type="nucleotide sequence ID" value="NZ_CP122959.1"/>
</dbReference>